<sequence length="256" mass="29246">MPLQLQRPIAFIDLETTGTNLGTDRIVEIAIVRIGKDNSRTNKRKLINPEMPIPVGASDIHGITDEMVKDAPTFRQVANELKQFMENCDLAGYNSNRFDIPLLVEEFLRAGLEFEVGSRRLLDVQKIFHLMEQRTLSAAYKFYCNKTLDGAHSAEVDATATWEVLEAQLVRYPQLGDSVESIIKFIGEEQIVDFARRFVMVNGVEVFNFGKHKGRPVADVLKSEPQYYDWMMKGDFPLHTKQKLTEILNRTLLKKP</sequence>
<dbReference type="Gene3D" id="3.30.420.10">
    <property type="entry name" value="Ribonuclease H-like superfamily/Ribonuclease H"/>
    <property type="match status" value="1"/>
</dbReference>
<dbReference type="PANTHER" id="PTHR30231:SF41">
    <property type="entry name" value="DNA POLYMERASE III SUBUNIT EPSILON"/>
    <property type="match status" value="1"/>
</dbReference>
<dbReference type="Pfam" id="PF20600">
    <property type="entry name" value="ExoX-like_C"/>
    <property type="match status" value="1"/>
</dbReference>
<evidence type="ECO:0000313" key="3">
    <source>
        <dbReference type="Proteomes" id="UP001200145"/>
    </source>
</evidence>
<proteinExistence type="predicted"/>
<name>A0ABS9BGQ6_9BACT</name>
<dbReference type="Proteomes" id="UP001200145">
    <property type="component" value="Unassembled WGS sequence"/>
</dbReference>
<dbReference type="InterPro" id="IPR013520">
    <property type="entry name" value="Ribonucl_H"/>
</dbReference>
<dbReference type="InterPro" id="IPR046768">
    <property type="entry name" value="ExoX-like_C"/>
</dbReference>
<dbReference type="Pfam" id="PF00929">
    <property type="entry name" value="RNase_T"/>
    <property type="match status" value="1"/>
</dbReference>
<keyword evidence="3" id="KW-1185">Reference proteome</keyword>
<dbReference type="RefSeq" id="WP_234865689.1">
    <property type="nucleotide sequence ID" value="NZ_JAKEVY010000002.1"/>
</dbReference>
<dbReference type="SMART" id="SM00479">
    <property type="entry name" value="EXOIII"/>
    <property type="match status" value="1"/>
</dbReference>
<evidence type="ECO:0000259" key="1">
    <source>
        <dbReference type="SMART" id="SM00479"/>
    </source>
</evidence>
<keyword evidence="2" id="KW-0378">Hydrolase</keyword>
<evidence type="ECO:0000313" key="2">
    <source>
        <dbReference type="EMBL" id="MCF1714736.1"/>
    </source>
</evidence>
<reference evidence="2 3" key="1">
    <citation type="submission" date="2022-01" db="EMBL/GenBank/DDBJ databases">
        <title>Flavihumibacter sp. nov., isolated from sediment of a river.</title>
        <authorList>
            <person name="Liu H."/>
        </authorList>
    </citation>
    <scope>NUCLEOTIDE SEQUENCE [LARGE SCALE GENOMIC DNA]</scope>
    <source>
        <strain evidence="2 3">RY-1</strain>
    </source>
</reference>
<protein>
    <submittedName>
        <fullName evidence="2">3'-5' exonuclease</fullName>
    </submittedName>
</protein>
<dbReference type="InterPro" id="IPR036397">
    <property type="entry name" value="RNaseH_sf"/>
</dbReference>
<keyword evidence="2" id="KW-0269">Exonuclease</keyword>
<keyword evidence="2" id="KW-0540">Nuclease</keyword>
<dbReference type="InterPro" id="IPR012337">
    <property type="entry name" value="RNaseH-like_sf"/>
</dbReference>
<gene>
    <name evidence="2" type="ORF">L0U88_08870</name>
</gene>
<organism evidence="2 3">
    <name type="scientific">Flavihumibacter fluminis</name>
    <dbReference type="NCBI Taxonomy" id="2909236"/>
    <lineage>
        <taxon>Bacteria</taxon>
        <taxon>Pseudomonadati</taxon>
        <taxon>Bacteroidota</taxon>
        <taxon>Chitinophagia</taxon>
        <taxon>Chitinophagales</taxon>
        <taxon>Chitinophagaceae</taxon>
        <taxon>Flavihumibacter</taxon>
    </lineage>
</organism>
<comment type="caution">
    <text evidence="2">The sequence shown here is derived from an EMBL/GenBank/DDBJ whole genome shotgun (WGS) entry which is preliminary data.</text>
</comment>
<dbReference type="PANTHER" id="PTHR30231">
    <property type="entry name" value="DNA POLYMERASE III SUBUNIT EPSILON"/>
    <property type="match status" value="1"/>
</dbReference>
<dbReference type="CDD" id="cd06127">
    <property type="entry name" value="DEDDh"/>
    <property type="match status" value="1"/>
</dbReference>
<accession>A0ABS9BGQ6</accession>
<dbReference type="EMBL" id="JAKEVY010000002">
    <property type="protein sequence ID" value="MCF1714736.1"/>
    <property type="molecule type" value="Genomic_DNA"/>
</dbReference>
<dbReference type="GO" id="GO:0004527">
    <property type="term" value="F:exonuclease activity"/>
    <property type="evidence" value="ECO:0007669"/>
    <property type="project" value="UniProtKB-KW"/>
</dbReference>
<feature type="domain" description="Exonuclease" evidence="1">
    <location>
        <begin position="8"/>
        <end position="174"/>
    </location>
</feature>
<dbReference type="SUPFAM" id="SSF53098">
    <property type="entry name" value="Ribonuclease H-like"/>
    <property type="match status" value="1"/>
</dbReference>